<accession>A0ABY8IRM1</accession>
<geneLocation type="plasmid" evidence="4 5">
    <name>pTi6.2</name>
</geneLocation>
<organism evidence="4 5">
    <name type="scientific">Rhizobium rhododendri</name>
    <dbReference type="NCBI Taxonomy" id="2506430"/>
    <lineage>
        <taxon>Bacteria</taxon>
        <taxon>Pseudomonadati</taxon>
        <taxon>Pseudomonadota</taxon>
        <taxon>Alphaproteobacteria</taxon>
        <taxon>Hyphomicrobiales</taxon>
        <taxon>Rhizobiaceae</taxon>
        <taxon>Rhizobium/Agrobacterium group</taxon>
        <taxon>Rhizobium</taxon>
    </lineage>
</organism>
<feature type="domain" description="NADP-dependent oxidoreductase" evidence="3">
    <location>
        <begin position="15"/>
        <end position="318"/>
    </location>
</feature>
<evidence type="ECO:0000259" key="3">
    <source>
        <dbReference type="Pfam" id="PF00248"/>
    </source>
</evidence>
<dbReference type="SUPFAM" id="SSF51430">
    <property type="entry name" value="NAD(P)-linked oxidoreductase"/>
    <property type="match status" value="1"/>
</dbReference>
<protein>
    <submittedName>
        <fullName evidence="4">Aldo/keto reductase</fullName>
    </submittedName>
</protein>
<keyword evidence="4" id="KW-0614">Plasmid</keyword>
<gene>
    <name evidence="4" type="ORF">PR018_26235</name>
</gene>
<reference evidence="4" key="2">
    <citation type="journal article" date="2023" name="MicrobiologyOpen">
        <title>Genomics of the tumorigenes clade of the family Rhizobiaceae and description of Rhizobium rhododendri sp. nov.</title>
        <authorList>
            <person name="Kuzmanovic N."/>
            <person name="diCenzo G.C."/>
            <person name="Bunk B."/>
            <person name="Sproeer C."/>
            <person name="Fruehling A."/>
            <person name="Neumann-Schaal M."/>
            <person name="Overmann J."/>
            <person name="Smalla K."/>
        </authorList>
    </citation>
    <scope>NUCLEOTIDE SEQUENCE</scope>
    <source>
        <strain evidence="4">Rho-6.2</strain>
        <plasmid evidence="4">pTi6.2</plasmid>
    </source>
</reference>
<evidence type="ECO:0000256" key="2">
    <source>
        <dbReference type="SAM" id="MobiDB-lite"/>
    </source>
</evidence>
<feature type="region of interest" description="Disordered" evidence="2">
    <location>
        <begin position="332"/>
        <end position="362"/>
    </location>
</feature>
<dbReference type="RefSeq" id="WP_142832326.1">
    <property type="nucleotide sequence ID" value="NZ_CP117269.1"/>
</dbReference>
<dbReference type="InterPro" id="IPR050523">
    <property type="entry name" value="AKR_Detox_Biosynth"/>
</dbReference>
<sequence length="362" mass="38798">MRHIKLGNTGISISKLALGTMTFGDETPEEEAFAIIDAYVEAGGNLIDTANVYVGGVAEEVIGRWFAARPKEVTDRVILATKGRAGSGEDPNAVGLSRRHLHRALEGSLKRLGVDTVDLYQLHASDMHTPVEEALTFLDEAVRAGKIHYFGLSNFTGWQLQLFASTAKAMGIQIPASLQQQYSLLSRESEWEVVPAALYNDMSILPWSPLAGGFLAGKYQRGGDPASDTRAGSTKELYQWVSEEYAESDRNWATIDAVFSIARECAATPSQVALSWIGNRPGVAAPIFGARTLKQLKDNIGAVELVLDEQATAALEAVSRPTPGGYPYGAFGAGQRNRDMKDGVPAPGLPVSGGSKHPLGRA</sequence>
<proteinExistence type="predicted"/>
<dbReference type="PANTHER" id="PTHR43364">
    <property type="entry name" value="NADH-SPECIFIC METHYLGLYOXAL REDUCTASE-RELATED"/>
    <property type="match status" value="1"/>
</dbReference>
<evidence type="ECO:0000313" key="5">
    <source>
        <dbReference type="Proteomes" id="UP000318939"/>
    </source>
</evidence>
<dbReference type="InterPro" id="IPR036812">
    <property type="entry name" value="NAD(P)_OxRdtase_dom_sf"/>
</dbReference>
<dbReference type="Pfam" id="PF00248">
    <property type="entry name" value="Aldo_ket_red"/>
    <property type="match status" value="1"/>
</dbReference>
<dbReference type="Proteomes" id="UP000318939">
    <property type="component" value="Plasmid pTi6.2"/>
</dbReference>
<keyword evidence="5" id="KW-1185">Reference proteome</keyword>
<dbReference type="InterPro" id="IPR023210">
    <property type="entry name" value="NADP_OxRdtase_dom"/>
</dbReference>
<dbReference type="EMBL" id="CP117269">
    <property type="protein sequence ID" value="WFS26181.1"/>
    <property type="molecule type" value="Genomic_DNA"/>
</dbReference>
<keyword evidence="1" id="KW-0560">Oxidoreductase</keyword>
<evidence type="ECO:0000313" key="4">
    <source>
        <dbReference type="EMBL" id="WFS26181.1"/>
    </source>
</evidence>
<name>A0ABY8IRM1_9HYPH</name>
<dbReference type="Gene3D" id="3.20.20.100">
    <property type="entry name" value="NADP-dependent oxidoreductase domain"/>
    <property type="match status" value="1"/>
</dbReference>
<reference evidence="4" key="1">
    <citation type="journal article" date="2019" name="Phytopathology">
        <title>A Novel Group of Rhizobium tumorigenes-Like Agrobacteria Associated with Crown Gall Disease of Rhododendron and Blueberry.</title>
        <authorList>
            <person name="Kuzmanovic N."/>
            <person name="Behrens P."/>
            <person name="Idczak E."/>
            <person name="Wagner S."/>
            <person name="Gotz M."/>
            <person name="Sproer C."/>
            <person name="Bunk B."/>
            <person name="Overmann J."/>
            <person name="Smalla K."/>
        </authorList>
    </citation>
    <scope>NUCLEOTIDE SEQUENCE</scope>
    <source>
        <strain evidence="4">Rho-6.2</strain>
    </source>
</reference>
<dbReference type="PANTHER" id="PTHR43364:SF4">
    <property type="entry name" value="NAD(P)-LINKED OXIDOREDUCTASE SUPERFAMILY PROTEIN"/>
    <property type="match status" value="1"/>
</dbReference>
<evidence type="ECO:0000256" key="1">
    <source>
        <dbReference type="ARBA" id="ARBA00023002"/>
    </source>
</evidence>